<dbReference type="EMBL" id="WHNW01000004">
    <property type="protein sequence ID" value="MPV86057.1"/>
    <property type="molecule type" value="Genomic_DNA"/>
</dbReference>
<dbReference type="Proteomes" id="UP000471298">
    <property type="component" value="Unassembled WGS sequence"/>
</dbReference>
<dbReference type="InterPro" id="IPR000774">
    <property type="entry name" value="PPIase_FKBP_N"/>
</dbReference>
<evidence type="ECO:0000256" key="7">
    <source>
        <dbReference type="SAM" id="SignalP"/>
    </source>
</evidence>
<dbReference type="InParanoid" id="A0A6N7EY51"/>
<dbReference type="RefSeq" id="WP_152809928.1">
    <property type="nucleotide sequence ID" value="NZ_WHNW01000004.1"/>
</dbReference>
<dbReference type="FunCoup" id="A0A6N7EY51">
    <property type="interactions" value="195"/>
</dbReference>
<comment type="similarity">
    <text evidence="2 6">Belongs to the FKBP-type PPIase family.</text>
</comment>
<dbReference type="Gene3D" id="1.10.287.460">
    <property type="entry name" value="Peptidyl-prolyl cis-trans isomerase, FKBP-type, N-terminal domain"/>
    <property type="match status" value="1"/>
</dbReference>
<comment type="caution">
    <text evidence="9">The sequence shown here is derived from an EMBL/GenBank/DDBJ whole genome shotgun (WGS) entry which is preliminary data.</text>
</comment>
<dbReference type="Pfam" id="PF00254">
    <property type="entry name" value="FKBP_C"/>
    <property type="match status" value="1"/>
</dbReference>
<keyword evidence="10" id="KW-1185">Reference proteome</keyword>
<dbReference type="PANTHER" id="PTHR43811:SF19">
    <property type="entry name" value="39 KDA FK506-BINDING NUCLEAR PROTEIN"/>
    <property type="match status" value="1"/>
</dbReference>
<comment type="catalytic activity">
    <reaction evidence="1 5 6">
        <text>[protein]-peptidylproline (omega=180) = [protein]-peptidylproline (omega=0)</text>
        <dbReference type="Rhea" id="RHEA:16237"/>
        <dbReference type="Rhea" id="RHEA-COMP:10747"/>
        <dbReference type="Rhea" id="RHEA-COMP:10748"/>
        <dbReference type="ChEBI" id="CHEBI:83833"/>
        <dbReference type="ChEBI" id="CHEBI:83834"/>
        <dbReference type="EC" id="5.2.1.8"/>
    </reaction>
</comment>
<feature type="chain" id="PRO_5027057362" description="Peptidyl-prolyl cis-trans isomerase" evidence="7">
    <location>
        <begin position="20"/>
        <end position="282"/>
    </location>
</feature>
<evidence type="ECO:0000256" key="2">
    <source>
        <dbReference type="ARBA" id="ARBA00006577"/>
    </source>
</evidence>
<evidence type="ECO:0000256" key="3">
    <source>
        <dbReference type="ARBA" id="ARBA00023110"/>
    </source>
</evidence>
<accession>A0A6N7EY51</accession>
<evidence type="ECO:0000256" key="4">
    <source>
        <dbReference type="ARBA" id="ARBA00023235"/>
    </source>
</evidence>
<protein>
    <recommendedName>
        <fullName evidence="6">Peptidyl-prolyl cis-trans isomerase</fullName>
        <ecNumber evidence="6">5.2.1.8</ecNumber>
    </recommendedName>
</protein>
<dbReference type="AlphaFoldDB" id="A0A6N7EY51"/>
<evidence type="ECO:0000256" key="1">
    <source>
        <dbReference type="ARBA" id="ARBA00000971"/>
    </source>
</evidence>
<dbReference type="InterPro" id="IPR036944">
    <property type="entry name" value="PPIase_FKBP_N_sf"/>
</dbReference>
<dbReference type="Pfam" id="PF01346">
    <property type="entry name" value="FKBP_N"/>
    <property type="match status" value="1"/>
</dbReference>
<dbReference type="PROSITE" id="PS50059">
    <property type="entry name" value="FKBP_PPIASE"/>
    <property type="match status" value="1"/>
</dbReference>
<evidence type="ECO:0000259" key="8">
    <source>
        <dbReference type="PROSITE" id="PS50059"/>
    </source>
</evidence>
<evidence type="ECO:0000256" key="6">
    <source>
        <dbReference type="RuleBase" id="RU003915"/>
    </source>
</evidence>
<dbReference type="GO" id="GO:0003755">
    <property type="term" value="F:peptidyl-prolyl cis-trans isomerase activity"/>
    <property type="evidence" value="ECO:0007669"/>
    <property type="project" value="UniProtKB-UniRule"/>
</dbReference>
<dbReference type="PANTHER" id="PTHR43811">
    <property type="entry name" value="FKBP-TYPE PEPTIDYL-PROLYL CIS-TRANS ISOMERASE FKPA"/>
    <property type="match status" value="1"/>
</dbReference>
<sequence length="282" mass="29373">MKKILLAAVAVGVTLNIHAAELSTDDQKISYAVGTQIGETLKNSVNGPIELNQDALFAAISDALAGETPKLSAEEMNQVMQTFSQKAIEHQKTQAAEAAAKNKAEADALLAENQAKDGVVVTDSGLQYLVVSEGNGDKPTAEDTVRVHYKGTFADGTEFDSSYSRGEPAEFPVNAVIPGWVEALQLMSEGGKFELVIPPELAYGDQGPANIGPSRALKFEVELIEIVKPDNAAAEAAEAAKAVTEAAVETATDAAKGAADATAEAAKDAMDATKEAVKEAAK</sequence>
<keyword evidence="7" id="KW-0732">Signal</keyword>
<dbReference type="InterPro" id="IPR001179">
    <property type="entry name" value="PPIase_FKBP_dom"/>
</dbReference>
<evidence type="ECO:0000313" key="10">
    <source>
        <dbReference type="Proteomes" id="UP000471298"/>
    </source>
</evidence>
<gene>
    <name evidence="9" type="ORF">GCU85_04835</name>
</gene>
<keyword evidence="4 5" id="KW-0413">Isomerase</keyword>
<dbReference type="SUPFAM" id="SSF54534">
    <property type="entry name" value="FKBP-like"/>
    <property type="match status" value="1"/>
</dbReference>
<dbReference type="GO" id="GO:0006457">
    <property type="term" value="P:protein folding"/>
    <property type="evidence" value="ECO:0007669"/>
    <property type="project" value="InterPro"/>
</dbReference>
<feature type="signal peptide" evidence="7">
    <location>
        <begin position="1"/>
        <end position="19"/>
    </location>
</feature>
<name>A0A6N7EY51_9GAMM</name>
<proteinExistence type="inferred from homology"/>
<keyword evidence="3 5" id="KW-0697">Rotamase</keyword>
<reference evidence="9 10" key="1">
    <citation type="submission" date="2019-10" db="EMBL/GenBank/DDBJ databases">
        <title>Cardiobacteriales fam. a chemoheterotrophic member of the order Cardiobacteriales, and proposal of Cardiobacteriales fam. nov.</title>
        <authorList>
            <person name="Wang C."/>
        </authorList>
    </citation>
    <scope>NUCLEOTIDE SEQUENCE [LARGE SCALE GENOMIC DNA]</scope>
    <source>
        <strain evidence="9 10">ML27</strain>
    </source>
</reference>
<dbReference type="InterPro" id="IPR046357">
    <property type="entry name" value="PPIase_dom_sf"/>
</dbReference>
<dbReference type="EC" id="5.2.1.8" evidence="6"/>
<organism evidence="9 10">
    <name type="scientific">Ostreibacterium oceani</name>
    <dbReference type="NCBI Taxonomy" id="2654998"/>
    <lineage>
        <taxon>Bacteria</taxon>
        <taxon>Pseudomonadati</taxon>
        <taxon>Pseudomonadota</taxon>
        <taxon>Gammaproteobacteria</taxon>
        <taxon>Cardiobacteriales</taxon>
        <taxon>Ostreibacteriaceae</taxon>
        <taxon>Ostreibacterium</taxon>
    </lineage>
</organism>
<evidence type="ECO:0000313" key="9">
    <source>
        <dbReference type="EMBL" id="MPV86057.1"/>
    </source>
</evidence>
<dbReference type="Gene3D" id="3.10.50.40">
    <property type="match status" value="1"/>
</dbReference>
<evidence type="ECO:0000256" key="5">
    <source>
        <dbReference type="PROSITE-ProRule" id="PRU00277"/>
    </source>
</evidence>
<feature type="domain" description="PPIase FKBP-type" evidence="8">
    <location>
        <begin position="142"/>
        <end position="227"/>
    </location>
</feature>